<organism evidence="1 2">
    <name type="scientific">Populus alba</name>
    <name type="common">White poplar</name>
    <dbReference type="NCBI Taxonomy" id="43335"/>
    <lineage>
        <taxon>Eukaryota</taxon>
        <taxon>Viridiplantae</taxon>
        <taxon>Streptophyta</taxon>
        <taxon>Embryophyta</taxon>
        <taxon>Tracheophyta</taxon>
        <taxon>Spermatophyta</taxon>
        <taxon>Magnoliopsida</taxon>
        <taxon>eudicotyledons</taxon>
        <taxon>Gunneridae</taxon>
        <taxon>Pentapetalae</taxon>
        <taxon>rosids</taxon>
        <taxon>fabids</taxon>
        <taxon>Malpighiales</taxon>
        <taxon>Salicaceae</taxon>
        <taxon>Saliceae</taxon>
        <taxon>Populus</taxon>
    </lineage>
</organism>
<name>A0ACC4ALW4_POPAL</name>
<gene>
    <name evidence="1" type="ORF">D5086_032389</name>
</gene>
<dbReference type="Proteomes" id="UP000309997">
    <property type="component" value="Unassembled WGS sequence"/>
</dbReference>
<proteinExistence type="predicted"/>
<reference evidence="1 2" key="1">
    <citation type="journal article" date="2024" name="Plant Biotechnol. J.">
        <title>Genome and CRISPR/Cas9 system of a widespread forest tree (Populus alba) in the world.</title>
        <authorList>
            <person name="Liu Y.J."/>
            <person name="Jiang P.F."/>
            <person name="Han X.M."/>
            <person name="Li X.Y."/>
            <person name="Wang H.M."/>
            <person name="Wang Y.J."/>
            <person name="Wang X.X."/>
            <person name="Zeng Q.Y."/>
        </authorList>
    </citation>
    <scope>NUCLEOTIDE SEQUENCE [LARGE SCALE GENOMIC DNA]</scope>
    <source>
        <strain evidence="2">cv. PAL-ZL1</strain>
    </source>
</reference>
<keyword evidence="2" id="KW-1185">Reference proteome</keyword>
<sequence>MLAVVSNKVIMRFDMDELGFLNDDDVLEASRNFNDNNLESERFGRGSAGTNNVHDEDGDKYVDEKKKKKEDNGDYIPANEEGFEFVNK</sequence>
<dbReference type="EMBL" id="RCHU02000018">
    <property type="protein sequence ID" value="KAL3566974.1"/>
    <property type="molecule type" value="Genomic_DNA"/>
</dbReference>
<evidence type="ECO:0000313" key="2">
    <source>
        <dbReference type="Proteomes" id="UP000309997"/>
    </source>
</evidence>
<protein>
    <submittedName>
        <fullName evidence="1">Uncharacterized protein</fullName>
    </submittedName>
</protein>
<evidence type="ECO:0000313" key="1">
    <source>
        <dbReference type="EMBL" id="KAL3566974.1"/>
    </source>
</evidence>
<comment type="caution">
    <text evidence="1">The sequence shown here is derived from an EMBL/GenBank/DDBJ whole genome shotgun (WGS) entry which is preliminary data.</text>
</comment>
<accession>A0ACC4ALW4</accession>